<accession>A0ACC0B8T1</accession>
<gene>
    <name evidence="1" type="ORF">M9H77_18913</name>
</gene>
<proteinExistence type="predicted"/>
<name>A0ACC0B8T1_CATRO</name>
<comment type="caution">
    <text evidence="1">The sequence shown here is derived from an EMBL/GenBank/DDBJ whole genome shotgun (WGS) entry which is preliminary data.</text>
</comment>
<evidence type="ECO:0000313" key="2">
    <source>
        <dbReference type="Proteomes" id="UP001060085"/>
    </source>
</evidence>
<dbReference type="Proteomes" id="UP001060085">
    <property type="component" value="Linkage Group LG04"/>
</dbReference>
<sequence>MGESSMVGPGARRGDNDLGPVTERTGRVEGRVVTASSRGVRGCHSTSDILSTPASFRLGIYYDSCAPGSSTQPPTILFRTRPPLSITWSPPPTSYDLYAHVPALPRMPSQDWPHCMVKTQVPLNDVSGPGLQLSAQFFEHLVSSVPVDSFYSGVENGATDLSFDARLSRDSGQASRVDAKKLPGCWSLLEAQIVTPYPDLSTRSASRASSDDVDWFFTIRLDPLEDGVVPGGRGPIDIYVEIASCSAVGWLPWEEPGGA</sequence>
<evidence type="ECO:0000313" key="1">
    <source>
        <dbReference type="EMBL" id="KAI5669060.1"/>
    </source>
</evidence>
<dbReference type="EMBL" id="CM044704">
    <property type="protein sequence ID" value="KAI5669060.1"/>
    <property type="molecule type" value="Genomic_DNA"/>
</dbReference>
<organism evidence="1 2">
    <name type="scientific">Catharanthus roseus</name>
    <name type="common">Madagascar periwinkle</name>
    <name type="synonym">Vinca rosea</name>
    <dbReference type="NCBI Taxonomy" id="4058"/>
    <lineage>
        <taxon>Eukaryota</taxon>
        <taxon>Viridiplantae</taxon>
        <taxon>Streptophyta</taxon>
        <taxon>Embryophyta</taxon>
        <taxon>Tracheophyta</taxon>
        <taxon>Spermatophyta</taxon>
        <taxon>Magnoliopsida</taxon>
        <taxon>eudicotyledons</taxon>
        <taxon>Gunneridae</taxon>
        <taxon>Pentapetalae</taxon>
        <taxon>asterids</taxon>
        <taxon>lamiids</taxon>
        <taxon>Gentianales</taxon>
        <taxon>Apocynaceae</taxon>
        <taxon>Rauvolfioideae</taxon>
        <taxon>Vinceae</taxon>
        <taxon>Catharanthinae</taxon>
        <taxon>Catharanthus</taxon>
    </lineage>
</organism>
<protein>
    <submittedName>
        <fullName evidence="1">Uncharacterized protein</fullName>
    </submittedName>
</protein>
<reference evidence="2" key="1">
    <citation type="journal article" date="2023" name="Nat. Plants">
        <title>Single-cell RNA sequencing provides a high-resolution roadmap for understanding the multicellular compartmentation of specialized metabolism.</title>
        <authorList>
            <person name="Sun S."/>
            <person name="Shen X."/>
            <person name="Li Y."/>
            <person name="Li Y."/>
            <person name="Wang S."/>
            <person name="Li R."/>
            <person name="Zhang H."/>
            <person name="Shen G."/>
            <person name="Guo B."/>
            <person name="Wei J."/>
            <person name="Xu J."/>
            <person name="St-Pierre B."/>
            <person name="Chen S."/>
            <person name="Sun C."/>
        </authorList>
    </citation>
    <scope>NUCLEOTIDE SEQUENCE [LARGE SCALE GENOMIC DNA]</scope>
</reference>
<keyword evidence="2" id="KW-1185">Reference proteome</keyword>